<organism evidence="11 12">
    <name type="scientific">Candidatus Nitronereus thalassa</name>
    <dbReference type="NCBI Taxonomy" id="3020898"/>
    <lineage>
        <taxon>Bacteria</taxon>
        <taxon>Pseudomonadati</taxon>
        <taxon>Nitrospirota</taxon>
        <taxon>Nitrospiria</taxon>
        <taxon>Nitrospirales</taxon>
        <taxon>Nitrospiraceae</taxon>
        <taxon>Candidatus Nitronereus</taxon>
    </lineage>
</organism>
<dbReference type="PANTHER" id="PTHR12589:SF7">
    <property type="entry name" value="6-PYRUVOYL TETRAHYDROBIOPTERIN SYNTHASE"/>
    <property type="match status" value="1"/>
</dbReference>
<dbReference type="RefSeq" id="WP_313832522.1">
    <property type="nucleotide sequence ID" value="NZ_JAQOUE010000001.1"/>
</dbReference>
<dbReference type="InterPro" id="IPR007115">
    <property type="entry name" value="6-PTP_synth/QueD"/>
</dbReference>
<comment type="catalytic activity">
    <reaction evidence="10">
        <text>7,8-dihydroneopterin 3'-triphosphate + H2O = 6-carboxy-5,6,7,8-tetrahydropterin + triphosphate + acetaldehyde + 2 H(+)</text>
        <dbReference type="Rhea" id="RHEA:27966"/>
        <dbReference type="ChEBI" id="CHEBI:15343"/>
        <dbReference type="ChEBI" id="CHEBI:15377"/>
        <dbReference type="ChEBI" id="CHEBI:15378"/>
        <dbReference type="ChEBI" id="CHEBI:18036"/>
        <dbReference type="ChEBI" id="CHEBI:58462"/>
        <dbReference type="ChEBI" id="CHEBI:61032"/>
        <dbReference type="EC" id="4.1.2.50"/>
    </reaction>
</comment>
<dbReference type="EC" id="4.1.2.50" evidence="4"/>
<evidence type="ECO:0000256" key="6">
    <source>
        <dbReference type="ARBA" id="ARBA00022723"/>
    </source>
</evidence>
<dbReference type="Pfam" id="PF01242">
    <property type="entry name" value="PTPS"/>
    <property type="match status" value="2"/>
</dbReference>
<evidence type="ECO:0000256" key="10">
    <source>
        <dbReference type="ARBA" id="ARBA00048807"/>
    </source>
</evidence>
<evidence type="ECO:0000256" key="5">
    <source>
        <dbReference type="ARBA" id="ARBA00018141"/>
    </source>
</evidence>
<dbReference type="Gene3D" id="3.30.479.10">
    <property type="entry name" value="6-pyruvoyl tetrahydropterin synthase/QueD"/>
    <property type="match status" value="2"/>
</dbReference>
<evidence type="ECO:0000313" key="12">
    <source>
        <dbReference type="Proteomes" id="UP001250932"/>
    </source>
</evidence>
<accession>A0ABU3K741</accession>
<protein>
    <recommendedName>
        <fullName evidence="5">6-carboxy-5,6,7,8-tetrahydropterin synthase</fullName>
        <ecNumber evidence="4">4.1.2.50</ecNumber>
    </recommendedName>
    <alternativeName>
        <fullName evidence="9">Queuosine biosynthesis protein QueD</fullName>
    </alternativeName>
</protein>
<proteinExistence type="inferred from homology"/>
<keyword evidence="7" id="KW-0862">Zinc</keyword>
<evidence type="ECO:0000256" key="7">
    <source>
        <dbReference type="ARBA" id="ARBA00022833"/>
    </source>
</evidence>
<keyword evidence="6" id="KW-0479">Metal-binding</keyword>
<keyword evidence="8" id="KW-0456">Lyase</keyword>
<evidence type="ECO:0000256" key="4">
    <source>
        <dbReference type="ARBA" id="ARBA00012982"/>
    </source>
</evidence>
<dbReference type="PANTHER" id="PTHR12589">
    <property type="entry name" value="PYRUVOYL TETRAHYDROBIOPTERIN SYNTHASE"/>
    <property type="match status" value="1"/>
</dbReference>
<evidence type="ECO:0000256" key="8">
    <source>
        <dbReference type="ARBA" id="ARBA00023239"/>
    </source>
</evidence>
<comment type="pathway">
    <text evidence="2">Purine metabolism; 7-cyano-7-deazaguanine biosynthesis.</text>
</comment>
<name>A0ABU3K741_9BACT</name>
<evidence type="ECO:0000256" key="2">
    <source>
        <dbReference type="ARBA" id="ARBA00005061"/>
    </source>
</evidence>
<reference evidence="11 12" key="1">
    <citation type="journal article" date="2023" name="ISME J.">
        <title>Cultivation and genomic characterization of novel and ubiquitous marine nitrite-oxidizing bacteria from the Nitrospirales.</title>
        <authorList>
            <person name="Mueller A.J."/>
            <person name="Daebeler A."/>
            <person name="Herbold C.W."/>
            <person name="Kirkegaard R.H."/>
            <person name="Daims H."/>
        </authorList>
    </citation>
    <scope>NUCLEOTIDE SEQUENCE [LARGE SCALE GENOMIC DNA]</scope>
    <source>
        <strain evidence="11 12">EB</strain>
    </source>
</reference>
<evidence type="ECO:0000256" key="1">
    <source>
        <dbReference type="ARBA" id="ARBA00001947"/>
    </source>
</evidence>
<dbReference type="Proteomes" id="UP001250932">
    <property type="component" value="Unassembled WGS sequence"/>
</dbReference>
<evidence type="ECO:0000256" key="9">
    <source>
        <dbReference type="ARBA" id="ARBA00031449"/>
    </source>
</evidence>
<dbReference type="EMBL" id="JAQOUE010000001">
    <property type="protein sequence ID" value="MDT7042158.1"/>
    <property type="molecule type" value="Genomic_DNA"/>
</dbReference>
<keyword evidence="12" id="KW-1185">Reference proteome</keyword>
<evidence type="ECO:0000313" key="11">
    <source>
        <dbReference type="EMBL" id="MDT7042158.1"/>
    </source>
</evidence>
<evidence type="ECO:0000256" key="3">
    <source>
        <dbReference type="ARBA" id="ARBA00008900"/>
    </source>
</evidence>
<comment type="similarity">
    <text evidence="3">Belongs to the PTPS family. QueD subfamily.</text>
</comment>
<gene>
    <name evidence="11" type="ORF">PPG34_07315</name>
</gene>
<dbReference type="InterPro" id="IPR038418">
    <property type="entry name" value="6-PTP_synth/QueD_sf"/>
</dbReference>
<sequence length="271" mass="30629">MTTSTLTKRIEFSASHFYRNPAWDTEKNLKTFGPCYQEHGHNYLLEVTVGGRVDSVTGMIINLYDLKQIVTDVLEEFDHKHLNLDTPYFDHVIPTTENLALVLWRKFRARKETQDLRSIRLFEGEDLWAELTTPMNSDAPTSLEDYSEPSEAQISRRYSLNINSSNDVMHTLGSHLLIDLSVSGTIDSSTGRVTDITVMDKLVNTHLLQRFNGKDVSQDPAFESNPITLSTLAQTLWPLLEPVAGGQLTKITIQNQQDTRVEYTGTPVVVS</sequence>
<dbReference type="SUPFAM" id="SSF55620">
    <property type="entry name" value="Tetrahydrobiopterin biosynthesis enzymes-like"/>
    <property type="match status" value="2"/>
</dbReference>
<comment type="caution">
    <text evidence="11">The sequence shown here is derived from an EMBL/GenBank/DDBJ whole genome shotgun (WGS) entry which is preliminary data.</text>
</comment>
<comment type="cofactor">
    <cofactor evidence="1">
        <name>Zn(2+)</name>
        <dbReference type="ChEBI" id="CHEBI:29105"/>
    </cofactor>
</comment>